<accession>A0A3M7QQN8</accession>
<organism evidence="1 2">
    <name type="scientific">Brachionus plicatilis</name>
    <name type="common">Marine rotifer</name>
    <name type="synonym">Brachionus muelleri</name>
    <dbReference type="NCBI Taxonomy" id="10195"/>
    <lineage>
        <taxon>Eukaryota</taxon>
        <taxon>Metazoa</taxon>
        <taxon>Spiralia</taxon>
        <taxon>Gnathifera</taxon>
        <taxon>Rotifera</taxon>
        <taxon>Eurotatoria</taxon>
        <taxon>Monogononta</taxon>
        <taxon>Pseudotrocha</taxon>
        <taxon>Ploima</taxon>
        <taxon>Brachionidae</taxon>
        <taxon>Brachionus</taxon>
    </lineage>
</organism>
<name>A0A3M7QQN8_BRAPC</name>
<keyword evidence="2" id="KW-1185">Reference proteome</keyword>
<sequence>MAQKGITLENACKQIANYLQYFMVVTNELSQVSVSVGIFGSENRSYSVDFFKIGSNCHLFVQLRRLSQICRILEITYFENIGATFRCRIYNLGCMNFNKSLSVKSFTEKSANTGFYSVNGLVMSCLATDISSASTSGLMASSIKRGSRGSAWLTTNTWVTWSSTSFWVHDSILVGDFLKKPSTSIILSLAFTHSETNFTIGLLTFSPTDTIACMVWNLCLIQKLICAIEY</sequence>
<dbReference type="Proteomes" id="UP000276133">
    <property type="component" value="Unassembled WGS sequence"/>
</dbReference>
<proteinExistence type="predicted"/>
<evidence type="ECO:0000313" key="2">
    <source>
        <dbReference type="Proteomes" id="UP000276133"/>
    </source>
</evidence>
<dbReference type="AlphaFoldDB" id="A0A3M7QQN8"/>
<gene>
    <name evidence="1" type="ORF">BpHYR1_028377</name>
</gene>
<dbReference type="EMBL" id="REGN01005430">
    <property type="protein sequence ID" value="RNA13401.1"/>
    <property type="molecule type" value="Genomic_DNA"/>
</dbReference>
<reference evidence="1 2" key="1">
    <citation type="journal article" date="2018" name="Sci. Rep.">
        <title>Genomic signatures of local adaptation to the degree of environmental predictability in rotifers.</title>
        <authorList>
            <person name="Franch-Gras L."/>
            <person name="Hahn C."/>
            <person name="Garcia-Roger E.M."/>
            <person name="Carmona M.J."/>
            <person name="Serra M."/>
            <person name="Gomez A."/>
        </authorList>
    </citation>
    <scope>NUCLEOTIDE SEQUENCE [LARGE SCALE GENOMIC DNA]</scope>
    <source>
        <strain evidence="1">HYR1</strain>
    </source>
</reference>
<evidence type="ECO:0000313" key="1">
    <source>
        <dbReference type="EMBL" id="RNA13401.1"/>
    </source>
</evidence>
<protein>
    <submittedName>
        <fullName evidence="1">Uncharacterized protein</fullName>
    </submittedName>
</protein>
<comment type="caution">
    <text evidence="1">The sequence shown here is derived from an EMBL/GenBank/DDBJ whole genome shotgun (WGS) entry which is preliminary data.</text>
</comment>